<dbReference type="RefSeq" id="WP_237384123.1">
    <property type="nucleotide sequence ID" value="NZ_CP071793.1"/>
</dbReference>
<dbReference type="SUPFAM" id="SSF82171">
    <property type="entry name" value="DPP6 N-terminal domain-like"/>
    <property type="match status" value="1"/>
</dbReference>
<evidence type="ECO:0000313" key="2">
    <source>
        <dbReference type="EMBL" id="QTD54024.1"/>
    </source>
</evidence>
<dbReference type="EMBL" id="CP071793">
    <property type="protein sequence ID" value="QTD54024.1"/>
    <property type="molecule type" value="Genomic_DNA"/>
</dbReference>
<sequence>MFSLFIGLGLASVSVQAATPPTIYPSELVRWSPDLPVFAYSGFVRNRNASCKVRALYIHPDDGSNEVFGIQEPFEVIRDPEGVLEDEYICHDIMAFGWGENGLFYYVTRESDGNRADFVLNRYQDGKLKELKRYTMSVLRWQNLYAIRVMFGGSHLLFCVNQGDQNLLGYVDLSKDEFDIDTLEMNQKFHNIRSMTSRQIPGKTRVVFSAKTHQDARYKLYTFDITSPFDLKRVVSPSRVTRGAEALNEHFPKLDVSGENLVYYGIEGSQNYSAVYTSPFPTGTPRRVDQLKSGIQQGLLDTNAEATYCWSADGTTLFYIVRSDEKNDPVMYRSYNLKSNEKRLDSKNIHRLVDISPLTGRMAVMVYKVIDGQAQEHPIVRDPGIPAKSFPTFTFHIPEEVKPFDISLGGRDARHYIMKLVEGAVRLKPMTQEKIKNGRALDLQLMVAGRQFWIHNNENSEIDLREDLAGLLRVKVDMRKFADLAFDNGEGELVIYRRKLSRREVLDILGNPDPSLSDLVETNHGYLLKLNPDLKRIDLKPEAENLDLRVSLAGQMAAAPSPLPLKSNYLQLEFKPRAHLLKINAIPEDSLDLDTKDLIPHVFRATREEFEGQVSRLRVYNNDASLEFPILENLDTSRMIIRSIMTGFREEKRRTEVSWNLVNGVYLMKIQVKGS</sequence>
<protein>
    <submittedName>
        <fullName evidence="2">Uncharacterized protein</fullName>
    </submittedName>
</protein>
<keyword evidence="3" id="KW-1185">Reference proteome</keyword>
<gene>
    <name evidence="2" type="ORF">J3U87_16380</name>
</gene>
<keyword evidence="1" id="KW-0732">Signal</keyword>
<dbReference type="AlphaFoldDB" id="A0A8A4TY60"/>
<evidence type="ECO:0000256" key="1">
    <source>
        <dbReference type="SAM" id="SignalP"/>
    </source>
</evidence>
<dbReference type="KEGG" id="scor:J3U87_16380"/>
<feature type="signal peptide" evidence="1">
    <location>
        <begin position="1"/>
        <end position="17"/>
    </location>
</feature>
<feature type="chain" id="PRO_5035288266" evidence="1">
    <location>
        <begin position="18"/>
        <end position="675"/>
    </location>
</feature>
<dbReference type="Proteomes" id="UP000663929">
    <property type="component" value="Chromosome"/>
</dbReference>
<organism evidence="2 3">
    <name type="scientific">Sulfidibacter corallicola</name>
    <dbReference type="NCBI Taxonomy" id="2818388"/>
    <lineage>
        <taxon>Bacteria</taxon>
        <taxon>Pseudomonadati</taxon>
        <taxon>Acidobacteriota</taxon>
        <taxon>Holophagae</taxon>
        <taxon>Acanthopleuribacterales</taxon>
        <taxon>Acanthopleuribacteraceae</taxon>
        <taxon>Sulfidibacter</taxon>
    </lineage>
</organism>
<accession>A0A8A4TY60</accession>
<name>A0A8A4TY60_SULCO</name>
<reference evidence="2" key="1">
    <citation type="submission" date="2021-03" db="EMBL/GenBank/DDBJ databases">
        <title>Acanthopleuribacteraceae sp. M133.</title>
        <authorList>
            <person name="Wang G."/>
        </authorList>
    </citation>
    <scope>NUCLEOTIDE SEQUENCE</scope>
    <source>
        <strain evidence="2">M133</strain>
    </source>
</reference>
<proteinExistence type="predicted"/>
<evidence type="ECO:0000313" key="3">
    <source>
        <dbReference type="Proteomes" id="UP000663929"/>
    </source>
</evidence>